<evidence type="ECO:0000256" key="1">
    <source>
        <dbReference type="ARBA" id="ARBA00004370"/>
    </source>
</evidence>
<dbReference type="GO" id="GO:0005525">
    <property type="term" value="F:GTP binding"/>
    <property type="evidence" value="ECO:0007669"/>
    <property type="project" value="UniProtKB-KW"/>
</dbReference>
<reference evidence="8" key="1">
    <citation type="journal article" date="2010" name="Nature">
        <title>The Amphimedon queenslandica genome and the evolution of animal complexity.</title>
        <authorList>
            <person name="Srivastava M."/>
            <person name="Simakov O."/>
            <person name="Chapman J."/>
            <person name="Fahey B."/>
            <person name="Gauthier M.E."/>
            <person name="Mitros T."/>
            <person name="Richards G.S."/>
            <person name="Conaco C."/>
            <person name="Dacre M."/>
            <person name="Hellsten U."/>
            <person name="Larroux C."/>
            <person name="Putnam N.H."/>
            <person name="Stanke M."/>
            <person name="Adamska M."/>
            <person name="Darling A."/>
            <person name="Degnan S.M."/>
            <person name="Oakley T.H."/>
            <person name="Plachetzki D.C."/>
            <person name="Zhai Y."/>
            <person name="Adamski M."/>
            <person name="Calcino A."/>
            <person name="Cummins S.F."/>
            <person name="Goodstein D.M."/>
            <person name="Harris C."/>
            <person name="Jackson D.J."/>
            <person name="Leys S.P."/>
            <person name="Shu S."/>
            <person name="Woodcroft B.J."/>
            <person name="Vervoort M."/>
            <person name="Kosik K.S."/>
            <person name="Manning G."/>
            <person name="Degnan B.M."/>
            <person name="Rokhsar D.S."/>
        </authorList>
    </citation>
    <scope>NUCLEOTIDE SEQUENCE [LARGE SCALE GENOMIC DNA]</scope>
</reference>
<keyword evidence="8" id="KW-1185">Reference proteome</keyword>
<dbReference type="GO" id="GO:0005741">
    <property type="term" value="C:mitochondrial outer membrane"/>
    <property type="evidence" value="ECO:0007669"/>
    <property type="project" value="TreeGrafter"/>
</dbReference>
<dbReference type="Gene3D" id="3.40.50.300">
    <property type="entry name" value="P-loop containing nucleotide triphosphate hydrolases"/>
    <property type="match status" value="1"/>
</dbReference>
<evidence type="ECO:0000313" key="8">
    <source>
        <dbReference type="Proteomes" id="UP000007879"/>
    </source>
</evidence>
<dbReference type="AlphaFoldDB" id="A0AAN0JBV0"/>
<dbReference type="Pfam" id="PF00350">
    <property type="entry name" value="Dynamin_N"/>
    <property type="match status" value="1"/>
</dbReference>
<dbReference type="InterPro" id="IPR027094">
    <property type="entry name" value="Mitofusin_fam"/>
</dbReference>
<reference evidence="7" key="2">
    <citation type="submission" date="2024-06" db="UniProtKB">
        <authorList>
            <consortium name="EnsemblMetazoa"/>
        </authorList>
    </citation>
    <scope>IDENTIFICATION</scope>
</reference>
<dbReference type="Proteomes" id="UP000007879">
    <property type="component" value="Unassembled WGS sequence"/>
</dbReference>
<keyword evidence="4" id="KW-0342">GTP-binding</keyword>
<dbReference type="InterPro" id="IPR027417">
    <property type="entry name" value="P-loop_NTPase"/>
</dbReference>
<dbReference type="InterPro" id="IPR045063">
    <property type="entry name" value="Dynamin_N"/>
</dbReference>
<protein>
    <recommendedName>
        <fullName evidence="6">Dynamin N-terminal domain-containing protein</fullName>
    </recommendedName>
</protein>
<dbReference type="GeneID" id="109583330"/>
<evidence type="ECO:0000313" key="7">
    <source>
        <dbReference type="EnsemblMetazoa" id="XP_019854178.1"/>
    </source>
</evidence>
<organism evidence="7 8">
    <name type="scientific">Amphimedon queenslandica</name>
    <name type="common">Sponge</name>
    <dbReference type="NCBI Taxonomy" id="400682"/>
    <lineage>
        <taxon>Eukaryota</taxon>
        <taxon>Metazoa</taxon>
        <taxon>Porifera</taxon>
        <taxon>Demospongiae</taxon>
        <taxon>Heteroscleromorpha</taxon>
        <taxon>Haplosclerida</taxon>
        <taxon>Niphatidae</taxon>
        <taxon>Amphimedon</taxon>
    </lineage>
</organism>
<keyword evidence="5" id="KW-0472">Membrane</keyword>
<name>A0AAN0JBV0_AMPQE</name>
<sequence length="160" mass="18277">MRDTCSILCILNEREITNIILIAYYQNSSTAELPSSITETSQVLILNTLRKYNGQDNILIQGKWLDETEYLLQNKVLTIGVFGRHKAGKSTLLNALLHHEVLSVADTNETAFILRIHHKPSNHHRSSCFEDAEQLLSIKKEKIKGQRSVRNTIHKRNTDV</sequence>
<dbReference type="EnsemblMetazoa" id="XM_019998619.1">
    <property type="protein sequence ID" value="XP_019854178.1"/>
    <property type="gene ID" value="LOC109583330"/>
</dbReference>
<evidence type="ECO:0000256" key="3">
    <source>
        <dbReference type="ARBA" id="ARBA00022801"/>
    </source>
</evidence>
<dbReference type="GO" id="GO:0003924">
    <property type="term" value="F:GTPase activity"/>
    <property type="evidence" value="ECO:0007669"/>
    <property type="project" value="InterPro"/>
</dbReference>
<keyword evidence="2" id="KW-0547">Nucleotide-binding</keyword>
<dbReference type="SUPFAM" id="SSF52540">
    <property type="entry name" value="P-loop containing nucleoside triphosphate hydrolases"/>
    <property type="match status" value="1"/>
</dbReference>
<dbReference type="RefSeq" id="XP_019854178.1">
    <property type="nucleotide sequence ID" value="XM_019998619.1"/>
</dbReference>
<proteinExistence type="predicted"/>
<evidence type="ECO:0000259" key="6">
    <source>
        <dbReference type="Pfam" id="PF00350"/>
    </source>
</evidence>
<dbReference type="PANTHER" id="PTHR10465:SF0">
    <property type="entry name" value="SARCALUMENIN"/>
    <property type="match status" value="1"/>
</dbReference>
<dbReference type="GO" id="GO:0051646">
    <property type="term" value="P:mitochondrion localization"/>
    <property type="evidence" value="ECO:0007669"/>
    <property type="project" value="TreeGrafter"/>
</dbReference>
<evidence type="ECO:0000256" key="2">
    <source>
        <dbReference type="ARBA" id="ARBA00022741"/>
    </source>
</evidence>
<dbReference type="PANTHER" id="PTHR10465">
    <property type="entry name" value="TRANSMEMBRANE GTPASE FZO1"/>
    <property type="match status" value="1"/>
</dbReference>
<feature type="domain" description="Dynamin N-terminal" evidence="6">
    <location>
        <begin position="79"/>
        <end position="156"/>
    </location>
</feature>
<evidence type="ECO:0000256" key="5">
    <source>
        <dbReference type="ARBA" id="ARBA00023136"/>
    </source>
</evidence>
<comment type="subcellular location">
    <subcellularLocation>
        <location evidence="1">Membrane</location>
    </subcellularLocation>
</comment>
<keyword evidence="3" id="KW-0378">Hydrolase</keyword>
<dbReference type="KEGG" id="aqu:109583330"/>
<accession>A0AAN0JBV0</accession>
<dbReference type="GO" id="GO:0008053">
    <property type="term" value="P:mitochondrial fusion"/>
    <property type="evidence" value="ECO:0007669"/>
    <property type="project" value="TreeGrafter"/>
</dbReference>
<evidence type="ECO:0000256" key="4">
    <source>
        <dbReference type="ARBA" id="ARBA00023134"/>
    </source>
</evidence>